<feature type="coiled-coil region" evidence="1">
    <location>
        <begin position="41"/>
        <end position="68"/>
    </location>
</feature>
<proteinExistence type="predicted"/>
<dbReference type="PANTHER" id="PTHR10741">
    <property type="entry name" value="TRANSLIN AND TRANSLIN ASSOCIATED PROTEIN X"/>
    <property type="match status" value="1"/>
</dbReference>
<evidence type="ECO:0000256" key="1">
    <source>
        <dbReference type="SAM" id="Coils"/>
    </source>
</evidence>
<organism evidence="2">
    <name type="scientific">Candidatus Actinomarina minuta</name>
    <dbReference type="NCBI Taxonomy" id="1389454"/>
    <lineage>
        <taxon>Bacteria</taxon>
        <taxon>Bacillati</taxon>
        <taxon>Actinomycetota</taxon>
        <taxon>Actinomycetes</taxon>
        <taxon>Candidatus Actinomarinidae</taxon>
        <taxon>Candidatus Actinomarinales</taxon>
        <taxon>Candidatus Actinomarineae</taxon>
        <taxon>Candidatus Actinomarinaceae</taxon>
        <taxon>Candidatus Actinomarina</taxon>
    </lineage>
</organism>
<reference evidence="2" key="1">
    <citation type="journal article" date="2013" name="Sci. Rep.">
        <title>Metagenomics uncovers a new group of low GC and ultra-small marine Actinobacteria.</title>
        <authorList>
            <person name="Ghai R."/>
            <person name="Mizuno C.M."/>
            <person name="Picazo A."/>
            <person name="Camacho A."/>
            <person name="Rodriguez-Valera F."/>
        </authorList>
    </citation>
    <scope>NUCLEOTIDE SEQUENCE</scope>
</reference>
<dbReference type="EMBL" id="KC811145">
    <property type="protein sequence ID" value="AGQ19882.1"/>
    <property type="molecule type" value="Genomic_DNA"/>
</dbReference>
<dbReference type="SUPFAM" id="SSF74784">
    <property type="entry name" value="Translin"/>
    <property type="match status" value="1"/>
</dbReference>
<sequence length="205" mass="23769">MKSPEQITNSLVKEFDKLNEIREQSLKLSREIIKSCSKSIRNVHRNDLAEAKTHLDEANNNYKKLQTSLKDIPELRFAGYVNDSERELIEAFLVYEFEKNNILLEFSTMNVSASNYIQGLGDAIGEWRRKVLDKLRKLEIEEGEKYLDVMESSMEIFNELDYPDALTGGLRRYADTARAIIERTRSDLTNAIVSESLRKELKNNE</sequence>
<accession>S5DL60</accession>
<evidence type="ECO:0000313" key="2">
    <source>
        <dbReference type="EMBL" id="AGQ19574.1"/>
    </source>
</evidence>
<dbReference type="Gene3D" id="1.20.58.2140">
    <property type="match status" value="1"/>
</dbReference>
<name>S5DL60_9ACTN</name>
<dbReference type="EMBL" id="KC811135">
    <property type="protein sequence ID" value="AGQ19574.1"/>
    <property type="molecule type" value="Genomic_DNA"/>
</dbReference>
<dbReference type="InterPro" id="IPR036081">
    <property type="entry name" value="Translin_sf"/>
</dbReference>
<protein>
    <submittedName>
        <fullName evidence="2">Putative RNA-binding protein</fullName>
    </submittedName>
</protein>
<dbReference type="AlphaFoldDB" id="S5DL60"/>
<dbReference type="CDD" id="cd14820">
    <property type="entry name" value="TRAX"/>
    <property type="match status" value="1"/>
</dbReference>
<dbReference type="InterPro" id="IPR002848">
    <property type="entry name" value="Translin_fam"/>
</dbReference>
<dbReference type="GO" id="GO:0043565">
    <property type="term" value="F:sequence-specific DNA binding"/>
    <property type="evidence" value="ECO:0007669"/>
    <property type="project" value="InterPro"/>
</dbReference>
<keyword evidence="1" id="KW-0175">Coiled coil</keyword>